<dbReference type="PRINTS" id="PR00465">
    <property type="entry name" value="EP450IV"/>
</dbReference>
<dbReference type="OrthoDB" id="1844152at2759"/>
<gene>
    <name evidence="11" type="ORF">ISF_09773</name>
</gene>
<evidence type="ECO:0000313" key="12">
    <source>
        <dbReference type="Proteomes" id="UP000076744"/>
    </source>
</evidence>
<keyword evidence="4 9" id="KW-0349">Heme</keyword>
<dbReference type="STRING" id="1081104.A0A167CP65"/>
<comment type="cofactor">
    <cofactor evidence="1 9">
        <name>heme</name>
        <dbReference type="ChEBI" id="CHEBI:30413"/>
    </cofactor>
</comment>
<evidence type="ECO:0000256" key="8">
    <source>
        <dbReference type="ARBA" id="ARBA00023033"/>
    </source>
</evidence>
<evidence type="ECO:0000256" key="6">
    <source>
        <dbReference type="ARBA" id="ARBA00023002"/>
    </source>
</evidence>
<dbReference type="CDD" id="cd11041">
    <property type="entry name" value="CYP503A1-like"/>
    <property type="match status" value="1"/>
</dbReference>
<evidence type="ECO:0000256" key="4">
    <source>
        <dbReference type="ARBA" id="ARBA00022617"/>
    </source>
</evidence>
<comment type="similarity">
    <text evidence="3 10">Belongs to the cytochrome P450 family.</text>
</comment>
<name>A0A167CP65_CORFA</name>
<dbReference type="Pfam" id="PF00067">
    <property type="entry name" value="p450"/>
    <property type="match status" value="1"/>
</dbReference>
<sequence length="547" mass="61661">MFDSGAYAEASQRLRVLSLPPTMDDGKLALLVTTGLMVAVYYSISTLWEYVQSRKASLLPTVGYRHFLEPAWLLGMRFTQGSREMITQGYHQFKNSAFKVRCNDTDIVVLPHRFVDELRSLPEATASSPQALYNKGVGTYTGLGIILQSRLHIETIQKKLTPSLTAVLDEVKDELDHALALEMPACADTWVSMDMHTALARLISRLSSRVFGGMELARDEEWISTSTKYPENAFATAMLLRMVPRVARPALALCLPHFWRTQADIACAKRLVGAMVNQRRASESTDGDLYDRPNDLLQWMMDAADPRDATASKIAHRLLFVSDASVLTTSLLTTQCIYDLCARPEYFEILRQEILGVLREGGSFQKTMLHKMKKLDSCLKESQRLNPPFLLTFDRILRQDLTLSDGTRLRAGTHIAMATDAILRDPEFLPPGGGSPDEFDPLRYYRARQDPSQPENAQRYQFVTTEITSLPFGHGKHACPGRFFASSEAKLILCHLLLLYDFEFHKGQTRPQNLLLAENMVPDPKTRVLVRKRKTADQDLAHFSLSV</sequence>
<dbReference type="GO" id="GO:0016020">
    <property type="term" value="C:membrane"/>
    <property type="evidence" value="ECO:0007669"/>
    <property type="project" value="UniProtKB-SubCell"/>
</dbReference>
<evidence type="ECO:0000313" key="11">
    <source>
        <dbReference type="EMBL" id="OAA41412.1"/>
    </source>
</evidence>
<keyword evidence="5 9" id="KW-0479">Metal-binding</keyword>
<feature type="binding site" description="axial binding residue" evidence="9">
    <location>
        <position position="479"/>
    </location>
    <ligand>
        <name>heme</name>
        <dbReference type="ChEBI" id="CHEBI:30413"/>
    </ligand>
    <ligandPart>
        <name>Fe</name>
        <dbReference type="ChEBI" id="CHEBI:18248"/>
    </ligandPart>
</feature>
<dbReference type="EMBL" id="AZHB01000071">
    <property type="protein sequence ID" value="OAA41412.1"/>
    <property type="molecule type" value="Genomic_DNA"/>
</dbReference>
<dbReference type="InterPro" id="IPR001128">
    <property type="entry name" value="Cyt_P450"/>
</dbReference>
<dbReference type="PANTHER" id="PTHR46206:SF6">
    <property type="entry name" value="CYTOCHROME P450 MONOOXYGENASE AN1598-RELATED"/>
    <property type="match status" value="1"/>
</dbReference>
<dbReference type="InterPro" id="IPR017972">
    <property type="entry name" value="Cyt_P450_CS"/>
</dbReference>
<evidence type="ECO:0000256" key="7">
    <source>
        <dbReference type="ARBA" id="ARBA00023004"/>
    </source>
</evidence>
<protein>
    <submittedName>
        <fullName evidence="11">p450 monooxygenase 2</fullName>
    </submittedName>
</protein>
<keyword evidence="7 9" id="KW-0408">Iron</keyword>
<evidence type="ECO:0000256" key="2">
    <source>
        <dbReference type="ARBA" id="ARBA00004167"/>
    </source>
</evidence>
<dbReference type="GO" id="GO:0020037">
    <property type="term" value="F:heme binding"/>
    <property type="evidence" value="ECO:0007669"/>
    <property type="project" value="InterPro"/>
</dbReference>
<evidence type="ECO:0000256" key="10">
    <source>
        <dbReference type="RuleBase" id="RU000461"/>
    </source>
</evidence>
<dbReference type="GO" id="GO:0016705">
    <property type="term" value="F:oxidoreductase activity, acting on paired donors, with incorporation or reduction of molecular oxygen"/>
    <property type="evidence" value="ECO:0007669"/>
    <property type="project" value="InterPro"/>
</dbReference>
<proteinExistence type="inferred from homology"/>
<dbReference type="Gene3D" id="1.10.630.10">
    <property type="entry name" value="Cytochrome P450"/>
    <property type="match status" value="1"/>
</dbReference>
<evidence type="ECO:0000256" key="1">
    <source>
        <dbReference type="ARBA" id="ARBA00001971"/>
    </source>
</evidence>
<dbReference type="PANTHER" id="PTHR46206">
    <property type="entry name" value="CYTOCHROME P450"/>
    <property type="match status" value="1"/>
</dbReference>
<organism evidence="11 12">
    <name type="scientific">Cordyceps fumosorosea (strain ARSEF 2679)</name>
    <name type="common">Isaria fumosorosea</name>
    <dbReference type="NCBI Taxonomy" id="1081104"/>
    <lineage>
        <taxon>Eukaryota</taxon>
        <taxon>Fungi</taxon>
        <taxon>Dikarya</taxon>
        <taxon>Ascomycota</taxon>
        <taxon>Pezizomycotina</taxon>
        <taxon>Sordariomycetes</taxon>
        <taxon>Hypocreomycetidae</taxon>
        <taxon>Hypocreales</taxon>
        <taxon>Cordycipitaceae</taxon>
        <taxon>Cordyceps</taxon>
    </lineage>
</organism>
<dbReference type="GO" id="GO:0004497">
    <property type="term" value="F:monooxygenase activity"/>
    <property type="evidence" value="ECO:0007669"/>
    <property type="project" value="UniProtKB-KW"/>
</dbReference>
<dbReference type="AlphaFoldDB" id="A0A167CP65"/>
<dbReference type="PROSITE" id="PS00086">
    <property type="entry name" value="CYTOCHROME_P450"/>
    <property type="match status" value="1"/>
</dbReference>
<dbReference type="GO" id="GO:0005506">
    <property type="term" value="F:iron ion binding"/>
    <property type="evidence" value="ECO:0007669"/>
    <property type="project" value="InterPro"/>
</dbReference>
<dbReference type="InterPro" id="IPR002403">
    <property type="entry name" value="Cyt_P450_E_grp-IV"/>
</dbReference>
<dbReference type="RefSeq" id="XP_018699437.1">
    <property type="nucleotide sequence ID" value="XM_018853374.1"/>
</dbReference>
<keyword evidence="8 10" id="KW-0503">Monooxygenase</keyword>
<evidence type="ECO:0000256" key="9">
    <source>
        <dbReference type="PIRSR" id="PIRSR602403-1"/>
    </source>
</evidence>
<accession>A0A167CP65</accession>
<dbReference type="Proteomes" id="UP000076744">
    <property type="component" value="Unassembled WGS sequence"/>
</dbReference>
<keyword evidence="12" id="KW-1185">Reference proteome</keyword>
<dbReference type="SUPFAM" id="SSF48264">
    <property type="entry name" value="Cytochrome P450"/>
    <property type="match status" value="1"/>
</dbReference>
<keyword evidence="6 10" id="KW-0560">Oxidoreductase</keyword>
<evidence type="ECO:0000256" key="5">
    <source>
        <dbReference type="ARBA" id="ARBA00022723"/>
    </source>
</evidence>
<dbReference type="GeneID" id="30026065"/>
<evidence type="ECO:0000256" key="3">
    <source>
        <dbReference type="ARBA" id="ARBA00010617"/>
    </source>
</evidence>
<comment type="subcellular location">
    <subcellularLocation>
        <location evidence="2">Membrane</location>
        <topology evidence="2">Single-pass membrane protein</topology>
    </subcellularLocation>
</comment>
<reference evidence="11 12" key="1">
    <citation type="journal article" date="2016" name="Genome Biol. Evol.">
        <title>Divergent and convergent evolution of fungal pathogenicity.</title>
        <authorList>
            <person name="Shang Y."/>
            <person name="Xiao G."/>
            <person name="Zheng P."/>
            <person name="Cen K."/>
            <person name="Zhan S."/>
            <person name="Wang C."/>
        </authorList>
    </citation>
    <scope>NUCLEOTIDE SEQUENCE [LARGE SCALE GENOMIC DNA]</scope>
    <source>
        <strain evidence="11 12">ARSEF 2679</strain>
    </source>
</reference>
<dbReference type="InterPro" id="IPR036396">
    <property type="entry name" value="Cyt_P450_sf"/>
</dbReference>
<comment type="caution">
    <text evidence="11">The sequence shown here is derived from an EMBL/GenBank/DDBJ whole genome shotgun (WGS) entry which is preliminary data.</text>
</comment>